<feature type="non-terminal residue" evidence="1">
    <location>
        <position position="59"/>
    </location>
</feature>
<organism evidence="1">
    <name type="scientific">marine sediment metagenome</name>
    <dbReference type="NCBI Taxonomy" id="412755"/>
    <lineage>
        <taxon>unclassified sequences</taxon>
        <taxon>metagenomes</taxon>
        <taxon>ecological metagenomes</taxon>
    </lineage>
</organism>
<comment type="caution">
    <text evidence="1">The sequence shown here is derived from an EMBL/GenBank/DDBJ whole genome shotgun (WGS) entry which is preliminary data.</text>
</comment>
<name>X1UWF9_9ZZZZ</name>
<proteinExistence type="predicted"/>
<sequence>MPASAATATTARLNGELTNIGGEEPTVHIYWGTSDGGTTPGDWDHDENLGILGIGTFYK</sequence>
<evidence type="ECO:0000313" key="1">
    <source>
        <dbReference type="EMBL" id="GAJ21804.1"/>
    </source>
</evidence>
<protein>
    <submittedName>
        <fullName evidence="1">Uncharacterized protein</fullName>
    </submittedName>
</protein>
<dbReference type="AlphaFoldDB" id="X1UWF9"/>
<gene>
    <name evidence="1" type="ORF">S12H4_57222</name>
</gene>
<accession>X1UWF9</accession>
<reference evidence="1" key="1">
    <citation type="journal article" date="2014" name="Front. Microbiol.">
        <title>High frequency of phylogenetically diverse reductive dehalogenase-homologous genes in deep subseafloor sedimentary metagenomes.</title>
        <authorList>
            <person name="Kawai M."/>
            <person name="Futagami T."/>
            <person name="Toyoda A."/>
            <person name="Takaki Y."/>
            <person name="Nishi S."/>
            <person name="Hori S."/>
            <person name="Arai W."/>
            <person name="Tsubouchi T."/>
            <person name="Morono Y."/>
            <person name="Uchiyama I."/>
            <person name="Ito T."/>
            <person name="Fujiyama A."/>
            <person name="Inagaki F."/>
            <person name="Takami H."/>
        </authorList>
    </citation>
    <scope>NUCLEOTIDE SEQUENCE</scope>
    <source>
        <strain evidence="1">Expedition CK06-06</strain>
    </source>
</reference>
<dbReference type="EMBL" id="BARW01036966">
    <property type="protein sequence ID" value="GAJ21804.1"/>
    <property type="molecule type" value="Genomic_DNA"/>
</dbReference>